<sequence>MQSVVGSSLYQYKYNGKELQEFGMYDYGVRFYMPDVGRWGVVDPLAEKMTIHSPYNYAFNNPLRFIDPDGRSPLTDYYNLKGQLTKHVEDGKTDKKIVLTTSKKESDADAAISKGHVINQLSNEDLSKISLVADFGLKDKTGTEQGFYLGQGGKSSKIVTGLTTGQVGSKEWAEAKKDLKAQGDIVASDVHLHPLEYDSDGNVTGIGTPSPSTGPGKDTDPKNNTGFTQPALVIGFEQQVGSLPSGQIGGTPPVSYIPTVGFYNTSGSISDDKGKPITVPVKSFINAMQKVNK</sequence>
<evidence type="ECO:0000256" key="1">
    <source>
        <dbReference type="SAM" id="MobiDB-lite"/>
    </source>
</evidence>
<dbReference type="InterPro" id="IPR050708">
    <property type="entry name" value="T6SS_VgrG/RHS"/>
</dbReference>
<reference evidence="2 3" key="1">
    <citation type="submission" date="2019-03" db="EMBL/GenBank/DDBJ databases">
        <title>Genomic Encyclopedia of Archaeal and Bacterial Type Strains, Phase II (KMG-II): from individual species to whole genera.</title>
        <authorList>
            <person name="Goeker M."/>
        </authorList>
    </citation>
    <scope>NUCLEOTIDE SEQUENCE [LARGE SCALE GENOMIC DNA]</scope>
    <source>
        <strain evidence="2 3">DSM 15235</strain>
    </source>
</reference>
<organism evidence="2 3">
    <name type="scientific">Chryseobacterium daecheongense</name>
    <dbReference type="NCBI Taxonomy" id="192389"/>
    <lineage>
        <taxon>Bacteria</taxon>
        <taxon>Pseudomonadati</taxon>
        <taxon>Bacteroidota</taxon>
        <taxon>Flavobacteriia</taxon>
        <taxon>Flavobacteriales</taxon>
        <taxon>Weeksellaceae</taxon>
        <taxon>Chryseobacterium group</taxon>
        <taxon>Chryseobacterium</taxon>
    </lineage>
</organism>
<keyword evidence="3" id="KW-1185">Reference proteome</keyword>
<dbReference type="InterPro" id="IPR022385">
    <property type="entry name" value="Rhs_assc_core"/>
</dbReference>
<dbReference type="Gene3D" id="2.180.10.10">
    <property type="entry name" value="RHS repeat-associated core"/>
    <property type="match status" value="1"/>
</dbReference>
<protein>
    <submittedName>
        <fullName evidence="2">RHS repeat-associated protein</fullName>
    </submittedName>
</protein>
<dbReference type="PANTHER" id="PTHR32305:SF15">
    <property type="entry name" value="PROTEIN RHSA-RELATED"/>
    <property type="match status" value="1"/>
</dbReference>
<evidence type="ECO:0000313" key="3">
    <source>
        <dbReference type="Proteomes" id="UP000295709"/>
    </source>
</evidence>
<evidence type="ECO:0000313" key="2">
    <source>
        <dbReference type="EMBL" id="TDX92641.1"/>
    </source>
</evidence>
<feature type="region of interest" description="Disordered" evidence="1">
    <location>
        <begin position="197"/>
        <end position="225"/>
    </location>
</feature>
<gene>
    <name evidence="2" type="ORF">BCF50_1578</name>
</gene>
<name>A0ABY2FUJ6_9FLAO</name>
<accession>A0ABY2FUJ6</accession>
<dbReference type="NCBIfam" id="TIGR03696">
    <property type="entry name" value="Rhs_assc_core"/>
    <property type="match status" value="1"/>
</dbReference>
<proteinExistence type="predicted"/>
<dbReference type="Proteomes" id="UP000295709">
    <property type="component" value="Unassembled WGS sequence"/>
</dbReference>
<feature type="compositionally biased region" description="Low complexity" evidence="1">
    <location>
        <begin position="205"/>
        <end position="216"/>
    </location>
</feature>
<comment type="caution">
    <text evidence="2">The sequence shown here is derived from an EMBL/GenBank/DDBJ whole genome shotgun (WGS) entry which is preliminary data.</text>
</comment>
<dbReference type="PANTHER" id="PTHR32305">
    <property type="match status" value="1"/>
</dbReference>
<dbReference type="EMBL" id="SOQW01000002">
    <property type="protein sequence ID" value="TDX92641.1"/>
    <property type="molecule type" value="Genomic_DNA"/>
</dbReference>